<sequence>MWLDTATEDAPSGGKETLNVLLRMTIDAAKSKEGAKAAAVDISEDHTIRLPEKINRNPCSLRNICLSLNPCSGLQTEEQAEEHPYQQQLKSEVSALSELGQRMRERVCVEGSLKGAGSLLDMSGGIVRWIGRSPFQGLGQLEFENRQLCAAQKLHNSQMETLKNKLEKIKKENKTLLQQQQQQQQLLQTQQQAAQHELKIKAAEAAALQQKLKEAEDEIVKKNNKINEEEEKRKKVEIALEIKTRQCLNLSQAFEEQMRSTKSLQTPKVTRTQKLIETDATNTALTEALVRLEKLAWTCEYLGNEKLVALESYKRAKAKEALARSEVEIYKKYLEEVTEERDHYYYTAIQRDLLQKAAEDFKKIFEGLKGNAKEAQELRRLVQEAVERTKNHMHEVKAIPTVEEPGESITEEQRELALAGLPSEKAIREAFENAAGPNKTLELSAAVALSRKLGFAPSYEDIEELSAAAAAVSLREFLDFCLSLRGFTDTAEEAAAALQTLTDGEDPVDYRLFAKRSKP</sequence>
<gene>
    <name evidence="2" type="ORF">EBH_0064960</name>
</gene>
<protein>
    <submittedName>
        <fullName evidence="2">Uncharacterized protein</fullName>
    </submittedName>
</protein>
<reference evidence="2" key="1">
    <citation type="submission" date="2013-10" db="EMBL/GenBank/DDBJ databases">
        <title>Genomic analysis of the causative agents of coccidiosis in chickens.</title>
        <authorList>
            <person name="Reid A.J."/>
            <person name="Blake D."/>
            <person name="Billington K."/>
            <person name="Browne H."/>
            <person name="Dunn M."/>
            <person name="Hung S."/>
            <person name="Kawahara F."/>
            <person name="Miranda-Saavedra D."/>
            <person name="Mourier T."/>
            <person name="Nagra H."/>
            <person name="Otto T.D."/>
            <person name="Rawlings N."/>
            <person name="Sanchez A."/>
            <person name="Sanders M."/>
            <person name="Subramaniam C."/>
            <person name="Tay Y."/>
            <person name="Dear P."/>
            <person name="Doerig C."/>
            <person name="Gruber A."/>
            <person name="Parkinson J."/>
            <person name="Shirley M."/>
            <person name="Wan K.L."/>
            <person name="Berriman M."/>
            <person name="Tomley F."/>
            <person name="Pain A."/>
        </authorList>
    </citation>
    <scope>NUCLEOTIDE SEQUENCE [LARGE SCALE GENOMIC DNA]</scope>
    <source>
        <strain evidence="2">Houghton</strain>
    </source>
</reference>
<dbReference type="Gene3D" id="1.10.238.10">
    <property type="entry name" value="EF-hand"/>
    <property type="match status" value="1"/>
</dbReference>
<proteinExistence type="predicted"/>
<keyword evidence="3" id="KW-1185">Reference proteome</keyword>
<evidence type="ECO:0000256" key="1">
    <source>
        <dbReference type="SAM" id="Coils"/>
    </source>
</evidence>
<dbReference type="OrthoDB" id="347373at2759"/>
<accession>U6LEK8</accession>
<dbReference type="VEuPathDB" id="ToxoDB:EBH_0064960"/>
<reference evidence="2" key="2">
    <citation type="submission" date="2013-10" db="EMBL/GenBank/DDBJ databases">
        <authorList>
            <person name="Aslett M."/>
        </authorList>
    </citation>
    <scope>NUCLEOTIDE SEQUENCE [LARGE SCALE GENOMIC DNA]</scope>
    <source>
        <strain evidence="2">Houghton</strain>
    </source>
</reference>
<dbReference type="AlphaFoldDB" id="U6LEK8"/>
<organism evidence="2 3">
    <name type="scientific">Eimeria brunetti</name>
    <dbReference type="NCBI Taxonomy" id="51314"/>
    <lineage>
        <taxon>Eukaryota</taxon>
        <taxon>Sar</taxon>
        <taxon>Alveolata</taxon>
        <taxon>Apicomplexa</taxon>
        <taxon>Conoidasida</taxon>
        <taxon>Coccidia</taxon>
        <taxon>Eucoccidiorida</taxon>
        <taxon>Eimeriorina</taxon>
        <taxon>Eimeriidae</taxon>
        <taxon>Eimeria</taxon>
    </lineage>
</organism>
<name>U6LEK8_9EIME</name>
<dbReference type="EMBL" id="HG710326">
    <property type="protein sequence ID" value="CDJ46225.1"/>
    <property type="molecule type" value="Genomic_DNA"/>
</dbReference>
<dbReference type="Proteomes" id="UP000030750">
    <property type="component" value="Unassembled WGS sequence"/>
</dbReference>
<evidence type="ECO:0000313" key="3">
    <source>
        <dbReference type="Proteomes" id="UP000030750"/>
    </source>
</evidence>
<keyword evidence="1" id="KW-0175">Coiled coil</keyword>
<evidence type="ECO:0000313" key="2">
    <source>
        <dbReference type="EMBL" id="CDJ46225.1"/>
    </source>
</evidence>
<feature type="coiled-coil region" evidence="1">
    <location>
        <begin position="152"/>
        <end position="246"/>
    </location>
</feature>